<name>A0A401Z9U0_9CHLR</name>
<dbReference type="InterPro" id="IPR011006">
    <property type="entry name" value="CheY-like_superfamily"/>
</dbReference>
<evidence type="ECO:0000313" key="6">
    <source>
        <dbReference type="Proteomes" id="UP000287224"/>
    </source>
</evidence>
<dbReference type="AlphaFoldDB" id="A0A401Z9U0"/>
<evidence type="ECO:0000256" key="2">
    <source>
        <dbReference type="ARBA" id="ARBA00023012"/>
    </source>
</evidence>
<dbReference type="Gene3D" id="3.40.50.2300">
    <property type="match status" value="1"/>
</dbReference>
<dbReference type="Proteomes" id="UP000287224">
    <property type="component" value="Unassembled WGS sequence"/>
</dbReference>
<dbReference type="PROSITE" id="PS50110">
    <property type="entry name" value="RESPONSE_REGULATORY"/>
    <property type="match status" value="1"/>
</dbReference>
<dbReference type="OrthoDB" id="9790669at2"/>
<dbReference type="PANTHER" id="PTHR44591">
    <property type="entry name" value="STRESS RESPONSE REGULATOR PROTEIN 1"/>
    <property type="match status" value="1"/>
</dbReference>
<keyword evidence="6" id="KW-1185">Reference proteome</keyword>
<dbReference type="SMART" id="SM00448">
    <property type="entry name" value="REC"/>
    <property type="match status" value="1"/>
</dbReference>
<gene>
    <name evidence="5" type="ORF">KDAU_09380</name>
</gene>
<sequence>MPGQKILVVDDSWTELTMIVTPLRNSGFDVVTAVDGDEAVEKVFKERPHCIVLDVVLPKQNGFQVCRKLKSSDVSRHIPIILLTSKNTPLDKAWGMRQGADLYITKPFNGDELVASVRRLI</sequence>
<dbReference type="PANTHER" id="PTHR44591:SF14">
    <property type="entry name" value="PROTEIN PILG"/>
    <property type="match status" value="1"/>
</dbReference>
<protein>
    <recommendedName>
        <fullName evidence="4">Response regulatory domain-containing protein</fullName>
    </recommendedName>
</protein>
<feature type="modified residue" description="4-aspartylphosphate" evidence="3">
    <location>
        <position position="54"/>
    </location>
</feature>
<dbReference type="RefSeq" id="WP_126594861.1">
    <property type="nucleotide sequence ID" value="NZ_BIFQ01000001.1"/>
</dbReference>
<accession>A0A401Z9U0</accession>
<feature type="domain" description="Response regulatory" evidence="4">
    <location>
        <begin position="5"/>
        <end position="121"/>
    </location>
</feature>
<evidence type="ECO:0000259" key="4">
    <source>
        <dbReference type="PROSITE" id="PS50110"/>
    </source>
</evidence>
<dbReference type="SUPFAM" id="SSF52172">
    <property type="entry name" value="CheY-like"/>
    <property type="match status" value="1"/>
</dbReference>
<reference evidence="6" key="1">
    <citation type="submission" date="2018-12" db="EMBL/GenBank/DDBJ databases">
        <title>Tengunoibacter tsumagoiensis gen. nov., sp. nov., Dictyobacter kobayashii sp. nov., D. alpinus sp. nov., and D. joshuensis sp. nov. and description of Dictyobacteraceae fam. nov. within the order Ktedonobacterales isolated from Tengu-no-mugimeshi.</title>
        <authorList>
            <person name="Wang C.M."/>
            <person name="Zheng Y."/>
            <person name="Sakai Y."/>
            <person name="Toyoda A."/>
            <person name="Minakuchi Y."/>
            <person name="Abe K."/>
            <person name="Yokota A."/>
            <person name="Yabe S."/>
        </authorList>
    </citation>
    <scope>NUCLEOTIDE SEQUENCE [LARGE SCALE GENOMIC DNA]</scope>
    <source>
        <strain evidence="6">S-27</strain>
    </source>
</reference>
<dbReference type="Pfam" id="PF00072">
    <property type="entry name" value="Response_reg"/>
    <property type="match status" value="1"/>
</dbReference>
<dbReference type="GO" id="GO:0000160">
    <property type="term" value="P:phosphorelay signal transduction system"/>
    <property type="evidence" value="ECO:0007669"/>
    <property type="project" value="UniProtKB-KW"/>
</dbReference>
<dbReference type="EMBL" id="BIFQ01000001">
    <property type="protein sequence ID" value="GCE03609.1"/>
    <property type="molecule type" value="Genomic_DNA"/>
</dbReference>
<dbReference type="InterPro" id="IPR001789">
    <property type="entry name" value="Sig_transdc_resp-reg_receiver"/>
</dbReference>
<evidence type="ECO:0000256" key="1">
    <source>
        <dbReference type="ARBA" id="ARBA00022553"/>
    </source>
</evidence>
<organism evidence="5 6">
    <name type="scientific">Dictyobacter aurantiacus</name>
    <dbReference type="NCBI Taxonomy" id="1936993"/>
    <lineage>
        <taxon>Bacteria</taxon>
        <taxon>Bacillati</taxon>
        <taxon>Chloroflexota</taxon>
        <taxon>Ktedonobacteria</taxon>
        <taxon>Ktedonobacterales</taxon>
        <taxon>Dictyobacteraceae</taxon>
        <taxon>Dictyobacter</taxon>
    </lineage>
</organism>
<keyword evidence="2" id="KW-0902">Two-component regulatory system</keyword>
<comment type="caution">
    <text evidence="5">The sequence shown here is derived from an EMBL/GenBank/DDBJ whole genome shotgun (WGS) entry which is preliminary data.</text>
</comment>
<proteinExistence type="predicted"/>
<evidence type="ECO:0000313" key="5">
    <source>
        <dbReference type="EMBL" id="GCE03609.1"/>
    </source>
</evidence>
<evidence type="ECO:0000256" key="3">
    <source>
        <dbReference type="PROSITE-ProRule" id="PRU00169"/>
    </source>
</evidence>
<keyword evidence="1 3" id="KW-0597">Phosphoprotein</keyword>
<dbReference type="InterPro" id="IPR050595">
    <property type="entry name" value="Bact_response_regulator"/>
</dbReference>